<keyword evidence="4 7" id="KW-1133">Transmembrane helix</keyword>
<reference evidence="8" key="1">
    <citation type="submission" date="2025-08" db="UniProtKB">
        <authorList>
            <consortium name="Ensembl"/>
        </authorList>
    </citation>
    <scope>IDENTIFICATION</scope>
</reference>
<dbReference type="PANTHER" id="PTHR19282">
    <property type="entry name" value="TETRASPANIN"/>
    <property type="match status" value="1"/>
</dbReference>
<sequence length="364" mass="41389">MAVLKVKFTKSKRDKLAQVLWILNWVSVVTGIILLSLGLFLKVEIAKRQELLSDRQLQVVPDMLIAVGLIACIINLLGGKICHDCVDTAKYLRWKLLMLPYTICTFFFTFCILVGALMCYNMRGQLESSLLAGLNDAIRYYKDTDTPGRCFLKRTVDVLQMQFQCCGSVDFRDWFQIQWISNRYLDMSHKEVVRLRSNVEGKYLVDAVPFSCCNPSSPRPCIQQQVTNSSAHFNYDYQREELNVWRRGCCQALMEYYSQILQSVGLTVLLIWLFEQLSVLTGVRYLQTAMDNVLRNGDLDSESDGWLLENSLAETARSNFNIIKNLGKCNRVDATDDDDPNIDVPRTSQGDAGNLPAKLIPATS</sequence>
<dbReference type="InterPro" id="IPR008952">
    <property type="entry name" value="Tetraspanin_EC2_sf"/>
</dbReference>
<feature type="transmembrane region" description="Helical" evidence="7">
    <location>
        <begin position="60"/>
        <end position="78"/>
    </location>
</feature>
<accession>A0A3B3RQK3</accession>
<organism evidence="8 9">
    <name type="scientific">Paramormyrops kingsleyae</name>
    <dbReference type="NCBI Taxonomy" id="1676925"/>
    <lineage>
        <taxon>Eukaryota</taxon>
        <taxon>Metazoa</taxon>
        <taxon>Chordata</taxon>
        <taxon>Craniata</taxon>
        <taxon>Vertebrata</taxon>
        <taxon>Euteleostomi</taxon>
        <taxon>Actinopterygii</taxon>
        <taxon>Neopterygii</taxon>
        <taxon>Teleostei</taxon>
        <taxon>Osteoglossocephala</taxon>
        <taxon>Osteoglossomorpha</taxon>
        <taxon>Osteoglossiformes</taxon>
        <taxon>Mormyridae</taxon>
        <taxon>Paramormyrops</taxon>
    </lineage>
</organism>
<evidence type="ECO:0000256" key="5">
    <source>
        <dbReference type="ARBA" id="ARBA00023136"/>
    </source>
</evidence>
<dbReference type="STRING" id="1676925.ENSPKIP00000020006"/>
<reference evidence="8" key="2">
    <citation type="submission" date="2025-09" db="UniProtKB">
        <authorList>
            <consortium name="Ensembl"/>
        </authorList>
    </citation>
    <scope>IDENTIFICATION</scope>
</reference>
<evidence type="ECO:0000313" key="9">
    <source>
        <dbReference type="Proteomes" id="UP000261540"/>
    </source>
</evidence>
<dbReference type="InterPro" id="IPR000830">
    <property type="entry name" value="Peripherin/rom-1"/>
</dbReference>
<dbReference type="GeneTree" id="ENSGT00940000163655"/>
<protein>
    <submittedName>
        <fullName evidence="8">Photoreceptor outer segment membrane glycoprotein 2-like</fullName>
    </submittedName>
</protein>
<dbReference type="PRINTS" id="PR00218">
    <property type="entry name" value="PERIPHERNRDS"/>
</dbReference>
<comment type="subcellular location">
    <subcellularLocation>
        <location evidence="1">Membrane</location>
        <topology evidence="1">Multi-pass membrane protein</topology>
    </subcellularLocation>
</comment>
<comment type="similarity">
    <text evidence="2">Belongs to the PRPH2/ROM1 family.</text>
</comment>
<dbReference type="GO" id="GO:0007601">
    <property type="term" value="P:visual perception"/>
    <property type="evidence" value="ECO:0007669"/>
    <property type="project" value="InterPro"/>
</dbReference>
<dbReference type="AlphaFoldDB" id="A0A3B3RQK3"/>
<evidence type="ECO:0000256" key="7">
    <source>
        <dbReference type="SAM" id="Phobius"/>
    </source>
</evidence>
<feature type="transmembrane region" description="Helical" evidence="7">
    <location>
        <begin position="98"/>
        <end position="120"/>
    </location>
</feature>
<dbReference type="Proteomes" id="UP000261540">
    <property type="component" value="Unplaced"/>
</dbReference>
<proteinExistence type="inferred from homology"/>
<keyword evidence="5 7" id="KW-0472">Membrane</keyword>
<feature type="transmembrane region" description="Helical" evidence="7">
    <location>
        <begin position="20"/>
        <end position="40"/>
    </location>
</feature>
<evidence type="ECO:0000256" key="3">
    <source>
        <dbReference type="ARBA" id="ARBA00022692"/>
    </source>
</evidence>
<keyword evidence="3 7" id="KW-0812">Transmembrane</keyword>
<evidence type="ECO:0000313" key="8">
    <source>
        <dbReference type="Ensembl" id="ENSPKIP00000020006.1"/>
    </source>
</evidence>
<dbReference type="Gene3D" id="1.10.1450.10">
    <property type="entry name" value="Tetraspanin"/>
    <property type="match status" value="1"/>
</dbReference>
<dbReference type="PANTHER" id="PTHR19282:SF184">
    <property type="entry name" value="PERIPHERIN 2 LIKE-RELATED"/>
    <property type="match status" value="1"/>
</dbReference>
<evidence type="ECO:0000256" key="4">
    <source>
        <dbReference type="ARBA" id="ARBA00022989"/>
    </source>
</evidence>
<evidence type="ECO:0000256" key="6">
    <source>
        <dbReference type="SAM" id="MobiDB-lite"/>
    </source>
</evidence>
<dbReference type="SUPFAM" id="SSF48652">
    <property type="entry name" value="Tetraspanin"/>
    <property type="match status" value="1"/>
</dbReference>
<evidence type="ECO:0000256" key="1">
    <source>
        <dbReference type="ARBA" id="ARBA00004141"/>
    </source>
</evidence>
<dbReference type="CDD" id="cd03162">
    <property type="entry name" value="peripherin_like_LEL"/>
    <property type="match status" value="1"/>
</dbReference>
<name>A0A3B3RQK3_9TELE</name>
<dbReference type="GO" id="GO:0005886">
    <property type="term" value="C:plasma membrane"/>
    <property type="evidence" value="ECO:0007669"/>
    <property type="project" value="TreeGrafter"/>
</dbReference>
<dbReference type="InterPro" id="IPR042026">
    <property type="entry name" value="Peripherin_LEL"/>
</dbReference>
<dbReference type="Ensembl" id="ENSPKIT00000000616.1">
    <property type="protein sequence ID" value="ENSPKIP00000020006.1"/>
    <property type="gene ID" value="ENSPKIG00000004945.1"/>
</dbReference>
<dbReference type="FunFam" id="1.10.1450.10:FF:000002">
    <property type="entry name" value="Retinal outer segment membrane protein 1"/>
    <property type="match status" value="1"/>
</dbReference>
<keyword evidence="9" id="KW-1185">Reference proteome</keyword>
<dbReference type="InterPro" id="IPR018499">
    <property type="entry name" value="Tetraspanin/Peripherin"/>
</dbReference>
<evidence type="ECO:0000256" key="2">
    <source>
        <dbReference type="ARBA" id="ARBA00010674"/>
    </source>
</evidence>
<dbReference type="Pfam" id="PF00335">
    <property type="entry name" value="Tetraspanin"/>
    <property type="match status" value="1"/>
</dbReference>
<feature type="region of interest" description="Disordered" evidence="6">
    <location>
        <begin position="334"/>
        <end position="364"/>
    </location>
</feature>